<dbReference type="InterPro" id="IPR036250">
    <property type="entry name" value="AcylCo_DH-like_C"/>
</dbReference>
<feature type="domain" description="Acyl-CoA dehydrogenase/oxidase N-terminal" evidence="10">
    <location>
        <begin position="22"/>
        <end position="134"/>
    </location>
</feature>
<dbReference type="Gene3D" id="1.10.540.10">
    <property type="entry name" value="Acyl-CoA dehydrogenase/oxidase, N-terminal domain"/>
    <property type="match status" value="1"/>
</dbReference>
<dbReference type="InterPro" id="IPR052033">
    <property type="entry name" value="Glutaryl-CoA_DH_mitochondrial"/>
</dbReference>
<keyword evidence="4 7" id="KW-0274">FAD</keyword>
<dbReference type="GO" id="GO:0033539">
    <property type="term" value="P:fatty acid beta-oxidation using acyl-CoA dehydrogenase"/>
    <property type="evidence" value="ECO:0007669"/>
    <property type="project" value="TreeGrafter"/>
</dbReference>
<evidence type="ECO:0000313" key="11">
    <source>
        <dbReference type="EMBL" id="CUS97684.1"/>
    </source>
</evidence>
<dbReference type="PANTHER" id="PTHR42807">
    <property type="entry name" value="GLUTARYL-COA DEHYDROGENASE, MITOCHONDRIAL"/>
    <property type="match status" value="1"/>
</dbReference>
<dbReference type="InterPro" id="IPR037069">
    <property type="entry name" value="AcylCoA_DH/ox_N_sf"/>
</dbReference>
<dbReference type="RefSeq" id="WP_234697220.1">
    <property type="nucleotide sequence ID" value="NZ_CZVW01000003.1"/>
</dbReference>
<evidence type="ECO:0000256" key="4">
    <source>
        <dbReference type="ARBA" id="ARBA00022827"/>
    </source>
</evidence>
<comment type="cofactor">
    <cofactor evidence="1 7">
        <name>FAD</name>
        <dbReference type="ChEBI" id="CHEBI:57692"/>
    </cofactor>
</comment>
<dbReference type="InterPro" id="IPR046373">
    <property type="entry name" value="Acyl-CoA_Oxase/DH_mid-dom_sf"/>
</dbReference>
<evidence type="ECO:0000256" key="6">
    <source>
        <dbReference type="ARBA" id="ARBA00023002"/>
    </source>
</evidence>
<evidence type="ECO:0000259" key="8">
    <source>
        <dbReference type="Pfam" id="PF00441"/>
    </source>
</evidence>
<evidence type="ECO:0000256" key="3">
    <source>
        <dbReference type="ARBA" id="ARBA00022630"/>
    </source>
</evidence>
<keyword evidence="6 7" id="KW-0560">Oxidoreductase</keyword>
<dbReference type="GO" id="GO:0000062">
    <property type="term" value="F:fatty-acyl-CoA binding"/>
    <property type="evidence" value="ECO:0007669"/>
    <property type="project" value="TreeGrafter"/>
</dbReference>
<dbReference type="InterPro" id="IPR013786">
    <property type="entry name" value="AcylCoA_DH/ox_N"/>
</dbReference>
<protein>
    <submittedName>
        <fullName evidence="11">Glutaryl-CoA dehydrogenase</fullName>
    </submittedName>
</protein>
<dbReference type="SUPFAM" id="SSF56645">
    <property type="entry name" value="Acyl-CoA dehydrogenase NM domain-like"/>
    <property type="match status" value="1"/>
</dbReference>
<dbReference type="FunFam" id="1.10.540.10:FF:000002">
    <property type="entry name" value="Acyl-CoA dehydrogenase FadE19"/>
    <property type="match status" value="1"/>
</dbReference>
<dbReference type="InterPro" id="IPR009075">
    <property type="entry name" value="AcylCo_DH/oxidase_C"/>
</dbReference>
<dbReference type="InterPro" id="IPR009100">
    <property type="entry name" value="AcylCoA_DH/oxidase_NM_dom_sf"/>
</dbReference>
<feature type="domain" description="Acyl-CoA oxidase/dehydrogenase middle" evidence="9">
    <location>
        <begin position="138"/>
        <end position="228"/>
    </location>
</feature>
<dbReference type="GO" id="GO:0004361">
    <property type="term" value="F:glutaryl-CoA dehydrogenase activity"/>
    <property type="evidence" value="ECO:0007669"/>
    <property type="project" value="TreeGrafter"/>
</dbReference>
<comment type="similarity">
    <text evidence="2 7">Belongs to the acyl-CoA dehydrogenase family.</text>
</comment>
<dbReference type="Pfam" id="PF00441">
    <property type="entry name" value="Acyl-CoA_dh_1"/>
    <property type="match status" value="1"/>
</dbReference>
<evidence type="ECO:0000259" key="10">
    <source>
        <dbReference type="Pfam" id="PF02771"/>
    </source>
</evidence>
<dbReference type="Gene3D" id="1.20.140.10">
    <property type="entry name" value="Butyryl-CoA Dehydrogenase, subunit A, domain 3"/>
    <property type="match status" value="1"/>
</dbReference>
<dbReference type="Pfam" id="PF02770">
    <property type="entry name" value="Acyl-CoA_dh_M"/>
    <property type="match status" value="1"/>
</dbReference>
<evidence type="ECO:0000256" key="7">
    <source>
        <dbReference type="RuleBase" id="RU362125"/>
    </source>
</evidence>
<name>A0A0P1MQ99_9BACT</name>
<evidence type="ECO:0000313" key="12">
    <source>
        <dbReference type="Proteomes" id="UP000199197"/>
    </source>
</evidence>
<evidence type="ECO:0000256" key="1">
    <source>
        <dbReference type="ARBA" id="ARBA00001974"/>
    </source>
</evidence>
<keyword evidence="3 7" id="KW-0285">Flavoprotein</keyword>
<dbReference type="GO" id="GO:0050660">
    <property type="term" value="F:flavin adenine dinucleotide binding"/>
    <property type="evidence" value="ECO:0007669"/>
    <property type="project" value="InterPro"/>
</dbReference>
<accession>A0A0P1MQ99</accession>
<keyword evidence="12" id="KW-1185">Reference proteome</keyword>
<dbReference type="PANTHER" id="PTHR42807:SF1">
    <property type="entry name" value="GLUTARYL-COA DEHYDROGENASE, MITOCHONDRIAL"/>
    <property type="match status" value="1"/>
</dbReference>
<organism evidence="11 12">
    <name type="scientific">Candidatus Chryseopegocella kryptomonas</name>
    <dbReference type="NCBI Taxonomy" id="1633643"/>
    <lineage>
        <taxon>Bacteria</taxon>
        <taxon>Pseudomonadati</taxon>
        <taxon>Candidatus Kryptoniota</taxon>
        <taxon>Candidatus Chryseopegocella</taxon>
    </lineage>
</organism>
<dbReference type="EMBL" id="CZVW01000003">
    <property type="protein sequence ID" value="CUS97684.1"/>
    <property type="molecule type" value="Genomic_DNA"/>
</dbReference>
<keyword evidence="5" id="KW-0809">Transit peptide</keyword>
<dbReference type="GO" id="GO:0046949">
    <property type="term" value="P:fatty-acyl-CoA biosynthetic process"/>
    <property type="evidence" value="ECO:0007669"/>
    <property type="project" value="TreeGrafter"/>
</dbReference>
<gene>
    <name evidence="11" type="ORF">JGI23_00338</name>
</gene>
<proteinExistence type="inferred from homology"/>
<dbReference type="SUPFAM" id="SSF47203">
    <property type="entry name" value="Acyl-CoA dehydrogenase C-terminal domain-like"/>
    <property type="match status" value="1"/>
</dbReference>
<dbReference type="InterPro" id="IPR006091">
    <property type="entry name" value="Acyl-CoA_Oxase/DH_mid-dom"/>
</dbReference>
<feature type="domain" description="Acyl-CoA dehydrogenase/oxidase C-terminal" evidence="8">
    <location>
        <begin position="241"/>
        <end position="385"/>
    </location>
</feature>
<dbReference type="Pfam" id="PF02771">
    <property type="entry name" value="Acyl-CoA_dh_N"/>
    <property type="match status" value="1"/>
</dbReference>
<dbReference type="AlphaFoldDB" id="A0A0P1MQ99"/>
<dbReference type="Gene3D" id="2.40.110.10">
    <property type="entry name" value="Butyryl-CoA Dehydrogenase, subunit A, domain 2"/>
    <property type="match status" value="1"/>
</dbReference>
<reference evidence="12" key="1">
    <citation type="submission" date="2015-11" db="EMBL/GenBank/DDBJ databases">
        <authorList>
            <person name="Varghese N."/>
        </authorList>
    </citation>
    <scope>NUCLEOTIDE SEQUENCE [LARGE SCALE GENOMIC DNA]</scope>
    <source>
        <strain evidence="12">JGI-23</strain>
    </source>
</reference>
<evidence type="ECO:0000256" key="5">
    <source>
        <dbReference type="ARBA" id="ARBA00022946"/>
    </source>
</evidence>
<evidence type="ECO:0000256" key="2">
    <source>
        <dbReference type="ARBA" id="ARBA00009347"/>
    </source>
</evidence>
<evidence type="ECO:0000259" key="9">
    <source>
        <dbReference type="Pfam" id="PF02770"/>
    </source>
</evidence>
<dbReference type="Proteomes" id="UP000199197">
    <property type="component" value="Unassembled WGS sequence"/>
</dbReference>
<sequence>MPMIVGTKFKGVDFYNTEELLTEEEKMVRDTIREWVDEKVIPIIEKHYMEGTFPMHLIPEMAELGIFGATLPEKYGCANLNNVAYGLIMQELERGDSGIRSFASVQSALVMYPIYEFGSEEQKNYWLPKLARGEKIGCFGLTEPDFGSNPGGLRTKAEYKNGGFVLNGTKMWITNGSIADVAVVWAKLDGVIRGFLVEKGTPGFEAPEMKGKHSLRASVTSELVFQDCWIPEENILPKAVGLKAALMCLTQARYGIAWGAVGAAMACYETALEYAKTRIQFDKPIASFQLVQEKLVYMLTEITKAQLLCIQLGRLKDQGKANYVQVSLAKRNNVYHALEIARLARDILGANGILNEYPVMRHMNNLESVKTYEGTHDIHTLIIGEYITGYSAFK</sequence>